<dbReference type="CDD" id="cd02440">
    <property type="entry name" value="AdoMet_MTases"/>
    <property type="match status" value="1"/>
</dbReference>
<protein>
    <submittedName>
        <fullName evidence="2">Putative RNA methylase family UPF0020</fullName>
    </submittedName>
</protein>
<name>A0A1M6RMB1_PSETH</name>
<evidence type="ECO:0000313" key="3">
    <source>
        <dbReference type="Proteomes" id="UP000184363"/>
    </source>
</evidence>
<evidence type="ECO:0000313" key="2">
    <source>
        <dbReference type="EMBL" id="SHK33584.1"/>
    </source>
</evidence>
<dbReference type="STRING" id="1848.SAMN05443637_10566"/>
<organism evidence="2 3">
    <name type="scientific">Pseudonocardia thermophila</name>
    <dbReference type="NCBI Taxonomy" id="1848"/>
    <lineage>
        <taxon>Bacteria</taxon>
        <taxon>Bacillati</taxon>
        <taxon>Actinomycetota</taxon>
        <taxon>Actinomycetes</taxon>
        <taxon>Pseudonocardiales</taxon>
        <taxon>Pseudonocardiaceae</taxon>
        <taxon>Pseudonocardia</taxon>
    </lineage>
</organism>
<dbReference type="EMBL" id="FRAP01000005">
    <property type="protein sequence ID" value="SHK33584.1"/>
    <property type="molecule type" value="Genomic_DNA"/>
</dbReference>
<accession>A0A1M6RMB1</accession>
<keyword evidence="2" id="KW-0489">Methyltransferase</keyword>
<dbReference type="Pfam" id="PF01170">
    <property type="entry name" value="UPF0020"/>
    <property type="match status" value="1"/>
</dbReference>
<dbReference type="InterPro" id="IPR000241">
    <property type="entry name" value="RlmKL-like_Mtase"/>
</dbReference>
<dbReference type="PRINTS" id="PR00507">
    <property type="entry name" value="N12N6MTFRASE"/>
</dbReference>
<dbReference type="OrthoDB" id="9773060at2"/>
<dbReference type="GO" id="GO:0030488">
    <property type="term" value="P:tRNA methylation"/>
    <property type="evidence" value="ECO:0007669"/>
    <property type="project" value="TreeGrafter"/>
</dbReference>
<dbReference type="Proteomes" id="UP000184363">
    <property type="component" value="Unassembled WGS sequence"/>
</dbReference>
<dbReference type="PANTHER" id="PTHR14911">
    <property type="entry name" value="THUMP DOMAIN-CONTAINING"/>
    <property type="match status" value="1"/>
</dbReference>
<proteinExistence type="predicted"/>
<dbReference type="AlphaFoldDB" id="A0A1M6RMB1"/>
<dbReference type="SUPFAM" id="SSF53335">
    <property type="entry name" value="S-adenosyl-L-methionine-dependent methyltransferases"/>
    <property type="match status" value="1"/>
</dbReference>
<keyword evidence="3" id="KW-1185">Reference proteome</keyword>
<dbReference type="GO" id="GO:0016423">
    <property type="term" value="F:tRNA (guanine) methyltransferase activity"/>
    <property type="evidence" value="ECO:0007669"/>
    <property type="project" value="TreeGrafter"/>
</dbReference>
<sequence length="342" mass="35983">MSPVDLDRPVADRVHLASLPGAVEALLQQCHDLGAPLLTNIRRTADAVLADLSGPLRPIAELRLYSAFSIVLAPDPVVTLQRSVRSGVLSALALSGPPRFRVGGVPARRALIERLVTELGWANDPGDYDVNVERAGRELVAQVGPLYRSRRFPAMARLAASANPVLAAFVVLLAEIPPGAVVLDPLCGAATLLVEAAALGGSLHLIGSDVDDRALAAAAANLPLVPNGLLVRADATRLPFAHGAIDRVVTNMPFGKRVGSHSGNLALYPAFAAELARILAPDGRAVLMTEEKTLLTRSIAGARGLKIVREVKLATPRGELHPSAFVVERTRAARRRAARGVG</sequence>
<keyword evidence="2" id="KW-0808">Transferase</keyword>
<evidence type="ECO:0000259" key="1">
    <source>
        <dbReference type="Pfam" id="PF01170"/>
    </source>
</evidence>
<reference evidence="2 3" key="1">
    <citation type="submission" date="2016-11" db="EMBL/GenBank/DDBJ databases">
        <authorList>
            <person name="Jaros S."/>
            <person name="Januszkiewicz K."/>
            <person name="Wedrychowicz H."/>
        </authorList>
    </citation>
    <scope>NUCLEOTIDE SEQUENCE [LARGE SCALE GENOMIC DNA]</scope>
    <source>
        <strain evidence="2 3">DSM 43832</strain>
    </source>
</reference>
<dbReference type="RefSeq" id="WP_084754590.1">
    <property type="nucleotide sequence ID" value="NZ_CALGVN010000013.1"/>
</dbReference>
<dbReference type="PANTHER" id="PTHR14911:SF13">
    <property type="entry name" value="TRNA (GUANINE(6)-N2)-METHYLTRANSFERASE THUMP3"/>
    <property type="match status" value="1"/>
</dbReference>
<feature type="domain" description="Ribosomal RNA large subunit methyltransferase K/L-like methyltransferase" evidence="1">
    <location>
        <begin position="160"/>
        <end position="304"/>
    </location>
</feature>
<dbReference type="Gene3D" id="3.40.50.150">
    <property type="entry name" value="Vaccinia Virus protein VP39"/>
    <property type="match status" value="1"/>
</dbReference>
<dbReference type="InterPro" id="IPR029063">
    <property type="entry name" value="SAM-dependent_MTases_sf"/>
</dbReference>
<gene>
    <name evidence="2" type="ORF">SAMN05443637_10566</name>
</gene>